<feature type="transmembrane region" description="Helical" evidence="1">
    <location>
        <begin position="136"/>
        <end position="156"/>
    </location>
</feature>
<evidence type="ECO:0000313" key="3">
    <source>
        <dbReference type="EnsemblMetazoa" id="LLOJ009183-PA"/>
    </source>
</evidence>
<keyword evidence="1" id="KW-0812">Transmembrane</keyword>
<reference evidence="3" key="3">
    <citation type="submission" date="2020-05" db="UniProtKB">
        <authorList>
            <consortium name="EnsemblMetazoa"/>
        </authorList>
    </citation>
    <scope>IDENTIFICATION</scope>
    <source>
        <strain evidence="3">Jacobina</strain>
    </source>
</reference>
<protein>
    <submittedName>
        <fullName evidence="2 3">Uncharacterized protein</fullName>
    </submittedName>
</protein>
<dbReference type="EMBL" id="AJWK01031506">
    <property type="status" value="NOT_ANNOTATED_CDS"/>
    <property type="molecule type" value="Genomic_DNA"/>
</dbReference>
<dbReference type="VEuPathDB" id="VectorBase:LLOJ009183"/>
<dbReference type="VEuPathDB" id="VectorBase:LLONM1_002315"/>
<organism evidence="3 4">
    <name type="scientific">Lutzomyia longipalpis</name>
    <name type="common">Sand fly</name>
    <dbReference type="NCBI Taxonomy" id="7200"/>
    <lineage>
        <taxon>Eukaryota</taxon>
        <taxon>Metazoa</taxon>
        <taxon>Ecdysozoa</taxon>
        <taxon>Arthropoda</taxon>
        <taxon>Hexapoda</taxon>
        <taxon>Insecta</taxon>
        <taxon>Pterygota</taxon>
        <taxon>Neoptera</taxon>
        <taxon>Endopterygota</taxon>
        <taxon>Diptera</taxon>
        <taxon>Nematocera</taxon>
        <taxon>Psychodoidea</taxon>
        <taxon>Psychodidae</taxon>
        <taxon>Lutzomyia</taxon>
        <taxon>Lutzomyia</taxon>
    </lineage>
</organism>
<dbReference type="EMBL" id="AJWK01031505">
    <property type="status" value="NOT_ANNOTATED_CDS"/>
    <property type="molecule type" value="Genomic_DNA"/>
</dbReference>
<dbReference type="EnsemblMetazoa" id="LLOJ009183-RA">
    <property type="protein sequence ID" value="LLOJ009183-PA"/>
    <property type="gene ID" value="LLOJ009183"/>
</dbReference>
<evidence type="ECO:0000313" key="2">
    <source>
        <dbReference type="EMBL" id="MBC1180630.1"/>
    </source>
</evidence>
<reference evidence="2" key="2">
    <citation type="journal article" date="2020" name="BMC">
        <title>Leishmania infection induces a limited differential gene expression in the sand fly midgut.</title>
        <authorList>
            <person name="Coutinho-Abreu I.V."/>
            <person name="Serafim T.D."/>
            <person name="Meneses C."/>
            <person name="Kamhawi S."/>
            <person name="Oliveira F."/>
            <person name="Valenzuela J.G."/>
        </authorList>
    </citation>
    <scope>NUCLEOTIDE SEQUENCE</scope>
    <source>
        <strain evidence="2">Jacobina</strain>
        <tissue evidence="2">Midgut</tissue>
    </source>
</reference>
<reference evidence="4" key="1">
    <citation type="submission" date="2012-05" db="EMBL/GenBank/DDBJ databases">
        <title>Whole Genome Assembly of Lutzomyia longipalpis.</title>
        <authorList>
            <person name="Richards S."/>
            <person name="Qu C."/>
            <person name="Dillon R."/>
            <person name="Worley K."/>
            <person name="Scherer S."/>
            <person name="Batterton M."/>
            <person name="Taylor A."/>
            <person name="Hawes A."/>
            <person name="Hernandez B."/>
            <person name="Kovar C."/>
            <person name="Mandapat C."/>
            <person name="Pham C."/>
            <person name="Qu C."/>
            <person name="Jing C."/>
            <person name="Bess C."/>
            <person name="Bandaranaike D."/>
            <person name="Ngo D."/>
            <person name="Ongeri F."/>
            <person name="Arias F."/>
            <person name="Lara F."/>
            <person name="Weissenberger G."/>
            <person name="Kamau G."/>
            <person name="Han H."/>
            <person name="Shen H."/>
            <person name="Dinh H."/>
            <person name="Khalil I."/>
            <person name="Jones J."/>
            <person name="Shafer J."/>
            <person name="Jayaseelan J."/>
            <person name="Quiroz J."/>
            <person name="Blankenburg K."/>
            <person name="Nguyen L."/>
            <person name="Jackson L."/>
            <person name="Francisco L."/>
            <person name="Tang L.-Y."/>
            <person name="Pu L.-L."/>
            <person name="Perales L."/>
            <person name="Lorensuhewa L."/>
            <person name="Munidasa M."/>
            <person name="Coyle M."/>
            <person name="Taylor M."/>
            <person name="Puazo M."/>
            <person name="Firestine M."/>
            <person name="Scheel M."/>
            <person name="Javaid M."/>
            <person name="Wang M."/>
            <person name="Li M."/>
            <person name="Tabassum N."/>
            <person name="Saada N."/>
            <person name="Osuji N."/>
            <person name="Aqrawi P."/>
            <person name="Fu Q."/>
            <person name="Thornton R."/>
            <person name="Raj R."/>
            <person name="Goodspeed R."/>
            <person name="Mata R."/>
            <person name="Najjar R."/>
            <person name="Gubbala S."/>
            <person name="Lee S."/>
            <person name="Denson S."/>
            <person name="Patil S."/>
            <person name="Macmil S."/>
            <person name="Qi S."/>
            <person name="Matskevitch T."/>
            <person name="Palculict T."/>
            <person name="Mathew T."/>
            <person name="Vee V."/>
            <person name="Velamala V."/>
            <person name="Korchina V."/>
            <person name="Cai W."/>
            <person name="Liu W."/>
            <person name="Dai W."/>
            <person name="Zou X."/>
            <person name="Zhu Y."/>
            <person name="Zhang Y."/>
            <person name="Wu Y.-Q."/>
            <person name="Xin Y."/>
            <person name="Nazarath L."/>
            <person name="Kovar C."/>
            <person name="Han Y."/>
            <person name="Muzny D."/>
            <person name="Gibbs R."/>
        </authorList>
    </citation>
    <scope>NUCLEOTIDE SEQUENCE [LARGE SCALE GENOMIC DNA]</scope>
    <source>
        <strain evidence="4">Jacobina</strain>
    </source>
</reference>
<accession>A0A1B0CVZ8</accession>
<dbReference type="EMBL" id="AJWK01031504">
    <property type="status" value="NOT_ANNOTATED_CDS"/>
    <property type="molecule type" value="Genomic_DNA"/>
</dbReference>
<dbReference type="EMBL" id="GITU01011927">
    <property type="protein sequence ID" value="MBC1180630.1"/>
    <property type="molecule type" value="Transcribed_RNA"/>
</dbReference>
<dbReference type="Pfam" id="PF15860">
    <property type="entry name" value="DUF4728"/>
    <property type="match status" value="1"/>
</dbReference>
<evidence type="ECO:0000256" key="1">
    <source>
        <dbReference type="SAM" id="Phobius"/>
    </source>
</evidence>
<dbReference type="PANTHER" id="PTHR36694">
    <property type="entry name" value="PASIFLORA 1, ISOFORM A-RELATED"/>
    <property type="match status" value="1"/>
</dbReference>
<name>A0A1B0CVZ8_LUTLO</name>
<feature type="transmembrane region" description="Helical" evidence="1">
    <location>
        <begin position="100"/>
        <end position="124"/>
    </location>
</feature>
<proteinExistence type="predicted"/>
<keyword evidence="1" id="KW-0472">Membrane</keyword>
<keyword evidence="4" id="KW-1185">Reference proteome</keyword>
<feature type="transmembrane region" description="Helical" evidence="1">
    <location>
        <begin position="21"/>
        <end position="39"/>
    </location>
</feature>
<dbReference type="InterPro" id="IPR031720">
    <property type="entry name" value="DUF4728"/>
</dbReference>
<feature type="transmembrane region" description="Helical" evidence="1">
    <location>
        <begin position="69"/>
        <end position="93"/>
    </location>
</feature>
<dbReference type="Proteomes" id="UP000092461">
    <property type="component" value="Unassembled WGS sequence"/>
</dbReference>
<dbReference type="AlphaFoldDB" id="A0A1B0CVZ8"/>
<keyword evidence="1" id="KW-1133">Transmembrane helix</keyword>
<evidence type="ECO:0000313" key="4">
    <source>
        <dbReference type="Proteomes" id="UP000092461"/>
    </source>
</evidence>
<dbReference type="PANTHER" id="PTHR36694:SF11">
    <property type="entry name" value="LP21121P-RELATED"/>
    <property type="match status" value="1"/>
</dbReference>
<sequence>MAILHSCCLWKSVRKGSYASVIYTLIYFSASCIVVAVFLHDERSYLKGEVERPRGESILEKEEISPTTVIFNILLLICASCGVISSILVIVGLRTNQRELLLPWIFIMLADIIVECAHFVYLVILQTLKFEPLTATLFTIDFFIMCLNIYCLLCVISQYQEFKEGRGIAETPKNVYGVSSHTKVFGMFHQRHQAHAPTVNDQTIDTSRAQLSVHIRIVRLYRKKHNSTDLSNIARTYSLGRIISMSSSVAPTEEFNVYFFRENYTNFQREGQKILRESLLINFISKRRYFFY</sequence>